<evidence type="ECO:0000256" key="3">
    <source>
        <dbReference type="ARBA" id="ARBA00005150"/>
    </source>
</evidence>
<protein>
    <recommendedName>
        <fullName evidence="8">Dihydrofolate synthase/folylpolyglutamate synthase</fullName>
        <ecNumber evidence="6">6.3.2.12</ecNumber>
        <ecNumber evidence="7">6.3.2.17</ecNumber>
    </recommendedName>
    <alternativeName>
        <fullName evidence="15">Tetrahydrofolylpolyglutamate synthase</fullName>
    </alternativeName>
</protein>
<comment type="cofactor">
    <cofactor evidence="1">
        <name>Mg(2+)</name>
        <dbReference type="ChEBI" id="CHEBI:18420"/>
    </cofactor>
</comment>
<evidence type="ECO:0000259" key="20">
    <source>
        <dbReference type="Pfam" id="PF08245"/>
    </source>
</evidence>
<dbReference type="SUPFAM" id="SSF53623">
    <property type="entry name" value="MurD-like peptide ligases, catalytic domain"/>
    <property type="match status" value="1"/>
</dbReference>
<dbReference type="GO" id="GO:0046872">
    <property type="term" value="F:metal ion binding"/>
    <property type="evidence" value="ECO:0007669"/>
    <property type="project" value="UniProtKB-KW"/>
</dbReference>
<keyword evidence="11 18" id="KW-0547">Nucleotide-binding</keyword>
<dbReference type="GO" id="GO:0005737">
    <property type="term" value="C:cytoplasm"/>
    <property type="evidence" value="ECO:0007669"/>
    <property type="project" value="TreeGrafter"/>
</dbReference>
<evidence type="ECO:0000256" key="8">
    <source>
        <dbReference type="ARBA" id="ARBA00019357"/>
    </source>
</evidence>
<dbReference type="EMBL" id="CP068053">
    <property type="protein sequence ID" value="QQS99666.1"/>
    <property type="molecule type" value="Genomic_DNA"/>
</dbReference>
<evidence type="ECO:0000313" key="22">
    <source>
        <dbReference type="Proteomes" id="UP000595254"/>
    </source>
</evidence>
<dbReference type="InterPro" id="IPR018109">
    <property type="entry name" value="Folylpolyglutamate_synth_CS"/>
</dbReference>
<keyword evidence="22" id="KW-1185">Reference proteome</keyword>
<evidence type="ECO:0000256" key="5">
    <source>
        <dbReference type="ARBA" id="ARBA00011245"/>
    </source>
</evidence>
<gene>
    <name evidence="21" type="ORF">I6J18_19065</name>
</gene>
<dbReference type="SUPFAM" id="SSF53244">
    <property type="entry name" value="MurD-like peptide ligases, peptide-binding domain"/>
    <property type="match status" value="1"/>
</dbReference>
<dbReference type="Pfam" id="PF02875">
    <property type="entry name" value="Mur_ligase_C"/>
    <property type="match status" value="1"/>
</dbReference>
<evidence type="ECO:0000256" key="7">
    <source>
        <dbReference type="ARBA" id="ARBA00013025"/>
    </source>
</evidence>
<dbReference type="InterPro" id="IPR013221">
    <property type="entry name" value="Mur_ligase_cen"/>
</dbReference>
<feature type="domain" description="Mur ligase central" evidence="20">
    <location>
        <begin position="47"/>
        <end position="265"/>
    </location>
</feature>
<evidence type="ECO:0000256" key="12">
    <source>
        <dbReference type="ARBA" id="ARBA00022840"/>
    </source>
</evidence>
<dbReference type="RefSeq" id="WP_040376229.1">
    <property type="nucleotide sequence ID" value="NZ_CP068053.1"/>
</dbReference>
<feature type="domain" description="Mur ligase C-terminal" evidence="19">
    <location>
        <begin position="295"/>
        <end position="410"/>
    </location>
</feature>
<evidence type="ECO:0000256" key="11">
    <source>
        <dbReference type="ARBA" id="ARBA00022741"/>
    </source>
</evidence>
<name>A0A974RZL2_PERPY</name>
<comment type="pathway">
    <text evidence="2">Cofactor biosynthesis; tetrahydrofolate biosynthesis; 7,8-dihydrofolate from 2-amino-4-hydroxy-6-hydroxymethyl-7,8-dihydropteridine diphosphate and 4-aminobenzoate: step 2/2.</text>
</comment>
<dbReference type="PROSITE" id="PS01011">
    <property type="entry name" value="FOLYLPOLYGLU_SYNT_1"/>
    <property type="match status" value="1"/>
</dbReference>
<accession>A0A974RZL2</accession>
<dbReference type="FunFam" id="3.40.1190.10:FF:000004">
    <property type="entry name" value="Dihydrofolate synthase/folylpolyglutamate synthase"/>
    <property type="match status" value="1"/>
</dbReference>
<dbReference type="Gene3D" id="3.90.190.20">
    <property type="entry name" value="Mur ligase, C-terminal domain"/>
    <property type="match status" value="1"/>
</dbReference>
<evidence type="ECO:0000259" key="19">
    <source>
        <dbReference type="Pfam" id="PF02875"/>
    </source>
</evidence>
<dbReference type="KEGG" id="ppsr:I6J18_19065"/>
<dbReference type="EC" id="6.3.2.12" evidence="6"/>
<evidence type="ECO:0000313" key="21">
    <source>
        <dbReference type="EMBL" id="QQS99666.1"/>
    </source>
</evidence>
<keyword evidence="13" id="KW-0460">Magnesium</keyword>
<evidence type="ECO:0000256" key="1">
    <source>
        <dbReference type="ARBA" id="ARBA00001946"/>
    </source>
</evidence>
<evidence type="ECO:0000256" key="2">
    <source>
        <dbReference type="ARBA" id="ARBA00004799"/>
    </source>
</evidence>
<keyword evidence="12 18" id="KW-0067">ATP-binding</keyword>
<dbReference type="GO" id="GO:0004326">
    <property type="term" value="F:tetrahydrofolylpolyglutamate synthase activity"/>
    <property type="evidence" value="ECO:0007669"/>
    <property type="project" value="UniProtKB-EC"/>
</dbReference>
<dbReference type="EC" id="6.3.2.17" evidence="7"/>
<dbReference type="PANTHER" id="PTHR11136">
    <property type="entry name" value="FOLYLPOLYGLUTAMATE SYNTHASE-RELATED"/>
    <property type="match status" value="1"/>
</dbReference>
<dbReference type="PANTHER" id="PTHR11136:SF0">
    <property type="entry name" value="DIHYDROFOLATE SYNTHETASE-RELATED"/>
    <property type="match status" value="1"/>
</dbReference>
<comment type="similarity">
    <text evidence="4 18">Belongs to the folylpolyglutamate synthase family.</text>
</comment>
<dbReference type="GO" id="GO:0008841">
    <property type="term" value="F:dihydrofolate synthase activity"/>
    <property type="evidence" value="ECO:0007669"/>
    <property type="project" value="UniProtKB-EC"/>
</dbReference>
<evidence type="ECO:0000256" key="9">
    <source>
        <dbReference type="ARBA" id="ARBA00022598"/>
    </source>
</evidence>
<dbReference type="PROSITE" id="PS01012">
    <property type="entry name" value="FOLYLPOLYGLU_SYNT_2"/>
    <property type="match status" value="1"/>
</dbReference>
<comment type="subunit">
    <text evidence="5">Monomer.</text>
</comment>
<comment type="catalytic activity">
    <reaction evidence="16">
        <text>(6S)-5,6,7,8-tetrahydrofolyl-(gamma-L-Glu)(n) + L-glutamate + ATP = (6S)-5,6,7,8-tetrahydrofolyl-(gamma-L-Glu)(n+1) + ADP + phosphate + H(+)</text>
        <dbReference type="Rhea" id="RHEA:10580"/>
        <dbReference type="Rhea" id="RHEA-COMP:14738"/>
        <dbReference type="Rhea" id="RHEA-COMP:14740"/>
        <dbReference type="ChEBI" id="CHEBI:15378"/>
        <dbReference type="ChEBI" id="CHEBI:29985"/>
        <dbReference type="ChEBI" id="CHEBI:30616"/>
        <dbReference type="ChEBI" id="CHEBI:43474"/>
        <dbReference type="ChEBI" id="CHEBI:141005"/>
        <dbReference type="ChEBI" id="CHEBI:456216"/>
        <dbReference type="EC" id="6.3.2.17"/>
    </reaction>
</comment>
<dbReference type="InterPro" id="IPR036565">
    <property type="entry name" value="Mur-like_cat_sf"/>
</dbReference>
<comment type="pathway">
    <text evidence="3">Cofactor biosynthesis; tetrahydrofolylpolyglutamate biosynthesis.</text>
</comment>
<reference evidence="21 22" key="1">
    <citation type="submission" date="2021-01" db="EMBL/GenBank/DDBJ databases">
        <title>FDA dAtabase for Regulatory Grade micrObial Sequences (FDA-ARGOS): Supporting development and validation of Infectious Disease Dx tests.</title>
        <authorList>
            <person name="Nelson B."/>
            <person name="Plummer A."/>
            <person name="Tallon L."/>
            <person name="Sadzewicz L."/>
            <person name="Zhao X."/>
            <person name="Boylan J."/>
            <person name="Ott S."/>
            <person name="Bowen H."/>
            <person name="Vavikolanu K."/>
            <person name="Mehta A."/>
            <person name="Aluvathingal J."/>
            <person name="Nadendla S."/>
            <person name="Myers T."/>
            <person name="Yan Y."/>
            <person name="Sichtig H."/>
        </authorList>
    </citation>
    <scope>NUCLEOTIDE SEQUENCE [LARGE SCALE GENOMIC DNA]</scope>
    <source>
        <strain evidence="21 22">FDAARGOS_1161</strain>
    </source>
</reference>
<proteinExistence type="inferred from homology"/>
<dbReference type="PIRSF" id="PIRSF001563">
    <property type="entry name" value="Folylpolyglu_synth"/>
    <property type="match status" value="1"/>
</dbReference>
<evidence type="ECO:0000256" key="4">
    <source>
        <dbReference type="ARBA" id="ARBA00008276"/>
    </source>
</evidence>
<evidence type="ECO:0000256" key="10">
    <source>
        <dbReference type="ARBA" id="ARBA00022723"/>
    </source>
</evidence>
<evidence type="ECO:0000256" key="6">
    <source>
        <dbReference type="ARBA" id="ARBA00013023"/>
    </source>
</evidence>
<organism evidence="21 22">
    <name type="scientific">Peribacillus psychrosaccharolyticus</name>
    <name type="common">Bacillus psychrosaccharolyticus</name>
    <dbReference type="NCBI Taxonomy" id="1407"/>
    <lineage>
        <taxon>Bacteria</taxon>
        <taxon>Bacillati</taxon>
        <taxon>Bacillota</taxon>
        <taxon>Bacilli</taxon>
        <taxon>Bacillales</taxon>
        <taxon>Bacillaceae</taxon>
        <taxon>Peribacillus</taxon>
    </lineage>
</organism>
<evidence type="ECO:0000256" key="14">
    <source>
        <dbReference type="ARBA" id="ARBA00022909"/>
    </source>
</evidence>
<dbReference type="InterPro" id="IPR004101">
    <property type="entry name" value="Mur_ligase_C"/>
</dbReference>
<dbReference type="GO" id="GO:0046656">
    <property type="term" value="P:folic acid biosynthetic process"/>
    <property type="evidence" value="ECO:0007669"/>
    <property type="project" value="UniProtKB-KW"/>
</dbReference>
<keyword evidence="14" id="KW-0289">Folate biosynthesis</keyword>
<dbReference type="Proteomes" id="UP000595254">
    <property type="component" value="Chromosome"/>
</dbReference>
<evidence type="ECO:0000256" key="18">
    <source>
        <dbReference type="PIRNR" id="PIRNR001563"/>
    </source>
</evidence>
<sequence>MFNTVEEMMNYLHTRESALGMDFGLGRMESILTALGNPERKFRSIHIAGTNGKGSTLNVIKQILIQSGLQTGTFTSPHLERVNERIMINNTQISDKDLLDLINNALPVIEEYGATYFEILTVLSFMYFEKRKVDIAVIETGLGGRLDSTNVITPLLSVITSIGLDHTNILGNTLADIAFEKAGIIKQAVPVITGVRAQEPSSVIAAKAAEQSARLYRIDQDLKISSYQIQNQTQSFSLTFGEVEFIDLIQPMFGRHQVDNAALGVSAILLLNQQYGYQINEESIRKGLLASKWNGRFEMLNPQVIIDGAHNPAGITVLIKTLQERYPDKNYRFVFTALQDKKFDDMLHLIDEHASALILTQIDIDRASSLEDLLKASKLADKMAFSDWKEAAEYGLNTVKENEILIFTGSLYFVAFVRPYLKKKIIF</sequence>
<evidence type="ECO:0000256" key="13">
    <source>
        <dbReference type="ARBA" id="ARBA00022842"/>
    </source>
</evidence>
<comment type="catalytic activity">
    <reaction evidence="17">
        <text>7,8-dihydropteroate + L-glutamate + ATP = 7,8-dihydrofolate + ADP + phosphate + H(+)</text>
        <dbReference type="Rhea" id="RHEA:23584"/>
        <dbReference type="ChEBI" id="CHEBI:15378"/>
        <dbReference type="ChEBI" id="CHEBI:17839"/>
        <dbReference type="ChEBI" id="CHEBI:29985"/>
        <dbReference type="ChEBI" id="CHEBI:30616"/>
        <dbReference type="ChEBI" id="CHEBI:43474"/>
        <dbReference type="ChEBI" id="CHEBI:57451"/>
        <dbReference type="ChEBI" id="CHEBI:456216"/>
        <dbReference type="EC" id="6.3.2.12"/>
    </reaction>
</comment>
<keyword evidence="9 18" id="KW-0436">Ligase</keyword>
<dbReference type="AlphaFoldDB" id="A0A974RZL2"/>
<dbReference type="NCBIfam" id="TIGR01499">
    <property type="entry name" value="folC"/>
    <property type="match status" value="1"/>
</dbReference>
<dbReference type="InterPro" id="IPR036615">
    <property type="entry name" value="Mur_ligase_C_dom_sf"/>
</dbReference>
<evidence type="ECO:0000256" key="17">
    <source>
        <dbReference type="ARBA" id="ARBA00049161"/>
    </source>
</evidence>
<dbReference type="GO" id="GO:0005524">
    <property type="term" value="F:ATP binding"/>
    <property type="evidence" value="ECO:0007669"/>
    <property type="project" value="UniProtKB-KW"/>
</dbReference>
<dbReference type="Pfam" id="PF08245">
    <property type="entry name" value="Mur_ligase_M"/>
    <property type="match status" value="1"/>
</dbReference>
<evidence type="ECO:0000256" key="16">
    <source>
        <dbReference type="ARBA" id="ARBA00047493"/>
    </source>
</evidence>
<dbReference type="InterPro" id="IPR001645">
    <property type="entry name" value="Folylpolyglutamate_synth"/>
</dbReference>
<dbReference type="Gene3D" id="3.40.1190.10">
    <property type="entry name" value="Mur-like, catalytic domain"/>
    <property type="match status" value="1"/>
</dbReference>
<evidence type="ECO:0000256" key="15">
    <source>
        <dbReference type="ARBA" id="ARBA00030592"/>
    </source>
</evidence>
<keyword evidence="10" id="KW-0479">Metal-binding</keyword>